<organism evidence="3 4">
    <name type="scientific">Oedothorax gibbosus</name>
    <dbReference type="NCBI Taxonomy" id="931172"/>
    <lineage>
        <taxon>Eukaryota</taxon>
        <taxon>Metazoa</taxon>
        <taxon>Ecdysozoa</taxon>
        <taxon>Arthropoda</taxon>
        <taxon>Chelicerata</taxon>
        <taxon>Arachnida</taxon>
        <taxon>Araneae</taxon>
        <taxon>Araneomorphae</taxon>
        <taxon>Entelegynae</taxon>
        <taxon>Araneoidea</taxon>
        <taxon>Linyphiidae</taxon>
        <taxon>Erigoninae</taxon>
        <taxon>Oedothorax</taxon>
    </lineage>
</organism>
<protein>
    <recommendedName>
        <fullName evidence="5">Testis expressed 9</fullName>
    </recommendedName>
</protein>
<dbReference type="AlphaFoldDB" id="A0AAV6VPE3"/>
<dbReference type="EMBL" id="JAFNEN010000046">
    <property type="protein sequence ID" value="KAG8197975.1"/>
    <property type="molecule type" value="Genomic_DNA"/>
</dbReference>
<keyword evidence="1" id="KW-0175">Coiled coil</keyword>
<sequence>MENKSCTASSEVEANHQESSQKFGIIVENNSHNEGLANDSFQNNPMYSGDTQKTGNLSEFQLVLHSTESKVNADLENLQNTMKQKDNDDNDDMGFLNSISQNSVFTLPSSDAIEIKSPGRLKIRNASSVLSNNDQALNSVLNAAPKDPKYKLLVDPQLKSLKDEVTTLIKQCIAKEDAIISFEKRLANSEKFRSELQKKCSTLEHEKEKLKKLLEEATDKYNSVQLELYAAKSSMDEDKKSRKVEMATKSDMAKQLAQISAQRDKLKTELQDLKNTLEDSQANHKKVVQDLKSEYKVAIKQKEELIDVLKKQMRLANNLKRQLMHFKAAISQSYVEKEVLKAAENSFEIIDF</sequence>
<dbReference type="Proteomes" id="UP000827092">
    <property type="component" value="Unassembled WGS sequence"/>
</dbReference>
<feature type="coiled-coil region" evidence="1">
    <location>
        <begin position="193"/>
        <end position="322"/>
    </location>
</feature>
<comment type="caution">
    <text evidence="3">The sequence shown here is derived from an EMBL/GenBank/DDBJ whole genome shotgun (WGS) entry which is preliminary data.</text>
</comment>
<evidence type="ECO:0008006" key="5">
    <source>
        <dbReference type="Google" id="ProtNLM"/>
    </source>
</evidence>
<dbReference type="PANTHER" id="PTHR23313">
    <property type="entry name" value="TSEC1-RELATED"/>
    <property type="match status" value="1"/>
</dbReference>
<evidence type="ECO:0000313" key="4">
    <source>
        <dbReference type="Proteomes" id="UP000827092"/>
    </source>
</evidence>
<evidence type="ECO:0000313" key="3">
    <source>
        <dbReference type="EMBL" id="KAG8197975.1"/>
    </source>
</evidence>
<evidence type="ECO:0000256" key="2">
    <source>
        <dbReference type="SAM" id="MobiDB-lite"/>
    </source>
</evidence>
<name>A0AAV6VPE3_9ARAC</name>
<reference evidence="3 4" key="1">
    <citation type="journal article" date="2022" name="Nat. Ecol. Evol.">
        <title>A masculinizing supergene underlies an exaggerated male reproductive morph in a spider.</title>
        <authorList>
            <person name="Hendrickx F."/>
            <person name="De Corte Z."/>
            <person name="Sonet G."/>
            <person name="Van Belleghem S.M."/>
            <person name="Kostlbacher S."/>
            <person name="Vangestel C."/>
        </authorList>
    </citation>
    <scope>NUCLEOTIDE SEQUENCE [LARGE SCALE GENOMIC DNA]</scope>
    <source>
        <strain evidence="3">W744_W776</strain>
    </source>
</reference>
<proteinExistence type="predicted"/>
<keyword evidence="4" id="KW-1185">Reference proteome</keyword>
<feature type="region of interest" description="Disordered" evidence="2">
    <location>
        <begin position="34"/>
        <end position="53"/>
    </location>
</feature>
<gene>
    <name evidence="3" type="ORF">JTE90_029370</name>
</gene>
<evidence type="ECO:0000256" key="1">
    <source>
        <dbReference type="SAM" id="Coils"/>
    </source>
</evidence>
<dbReference type="Gene3D" id="1.10.287.1490">
    <property type="match status" value="1"/>
</dbReference>
<dbReference type="PANTHER" id="PTHR23313:SF0">
    <property type="entry name" value="TESTIS-EXPRESSED PROTEIN 9"/>
    <property type="match status" value="1"/>
</dbReference>
<feature type="region of interest" description="Disordered" evidence="2">
    <location>
        <begin position="1"/>
        <end position="23"/>
    </location>
</feature>
<accession>A0AAV6VPE3</accession>